<dbReference type="GO" id="GO:0005737">
    <property type="term" value="C:cytoplasm"/>
    <property type="evidence" value="ECO:0007669"/>
    <property type="project" value="UniProtKB-SubCell"/>
</dbReference>
<evidence type="ECO:0000256" key="7">
    <source>
        <dbReference type="ARBA" id="ARBA00022833"/>
    </source>
</evidence>
<keyword evidence="6" id="KW-0347">Helicase</keyword>
<feature type="domain" description="RZ-type" evidence="10">
    <location>
        <begin position="1524"/>
        <end position="1600"/>
    </location>
</feature>
<evidence type="ECO:0000256" key="9">
    <source>
        <dbReference type="SAM" id="Coils"/>
    </source>
</evidence>
<dbReference type="CDD" id="cd06008">
    <property type="entry name" value="NF-X1-zinc-finger"/>
    <property type="match status" value="1"/>
</dbReference>
<evidence type="ECO:0000256" key="2">
    <source>
        <dbReference type="ARBA" id="ARBA00022490"/>
    </source>
</evidence>
<dbReference type="Gene3D" id="3.40.50.300">
    <property type="entry name" value="P-loop containing nucleotide triphosphate hydrolases"/>
    <property type="match status" value="2"/>
</dbReference>
<comment type="caution">
    <text evidence="11">The sequence shown here is derived from an EMBL/GenBank/DDBJ whole genome shotgun (WGS) entry which is preliminary data.</text>
</comment>
<accession>A0AAD4Q259</accession>
<evidence type="ECO:0000256" key="1">
    <source>
        <dbReference type="ARBA" id="ARBA00004496"/>
    </source>
</evidence>
<evidence type="ECO:0000256" key="4">
    <source>
        <dbReference type="ARBA" id="ARBA00022737"/>
    </source>
</evidence>
<dbReference type="InterPro" id="IPR047187">
    <property type="entry name" value="SF1_C_Upf1"/>
</dbReference>
<dbReference type="SUPFAM" id="SSF52540">
    <property type="entry name" value="P-loop containing nucleoside triphosphate hydrolases"/>
    <property type="match status" value="1"/>
</dbReference>
<keyword evidence="2" id="KW-0963">Cytoplasm</keyword>
<keyword evidence="4" id="KW-0677">Repeat</keyword>
<dbReference type="GO" id="GO:0031048">
    <property type="term" value="P:regulatory ncRNA-mediated heterochromatin formation"/>
    <property type="evidence" value="ECO:0007669"/>
    <property type="project" value="TreeGrafter"/>
</dbReference>
<evidence type="ECO:0000256" key="8">
    <source>
        <dbReference type="ARBA" id="ARBA00022859"/>
    </source>
</evidence>
<evidence type="ECO:0000256" key="3">
    <source>
        <dbReference type="ARBA" id="ARBA00022723"/>
    </source>
</evidence>
<keyword evidence="5" id="KW-0863">Zinc-finger</keyword>
<keyword evidence="3" id="KW-0479">Metal-binding</keyword>
<comment type="subcellular location">
    <subcellularLocation>
        <location evidence="1">Cytoplasm</location>
    </subcellularLocation>
</comment>
<feature type="coiled-coil region" evidence="9">
    <location>
        <begin position="1270"/>
        <end position="1297"/>
    </location>
</feature>
<keyword evidence="7" id="KW-0862">Zinc</keyword>
<dbReference type="PROSITE" id="PS51981">
    <property type="entry name" value="ZF_RZ"/>
    <property type="match status" value="1"/>
</dbReference>
<evidence type="ECO:0000259" key="10">
    <source>
        <dbReference type="PROSITE" id="PS51981"/>
    </source>
</evidence>
<protein>
    <recommendedName>
        <fullName evidence="10">RZ-type domain-containing protein</fullName>
    </recommendedName>
</protein>
<dbReference type="EMBL" id="JAJTJA010000002">
    <property type="protein sequence ID" value="KAH8703337.1"/>
    <property type="molecule type" value="Genomic_DNA"/>
</dbReference>
<dbReference type="Proteomes" id="UP001201262">
    <property type="component" value="Unassembled WGS sequence"/>
</dbReference>
<dbReference type="InterPro" id="IPR045055">
    <property type="entry name" value="DNA2/NAM7-like"/>
</dbReference>
<keyword evidence="8" id="KW-0391">Immunity</keyword>
<dbReference type="InterPro" id="IPR046439">
    <property type="entry name" value="ZF_RZ_dom"/>
</dbReference>
<dbReference type="GO" id="GO:0031380">
    <property type="term" value="C:nuclear RNA-directed RNA polymerase complex"/>
    <property type="evidence" value="ECO:0007669"/>
    <property type="project" value="TreeGrafter"/>
</dbReference>
<dbReference type="PANTHER" id="PTHR10887:SF445">
    <property type="entry name" value="NFX1-TYPE ZINC FINGER-CONTAINING PROTEIN 1"/>
    <property type="match status" value="1"/>
</dbReference>
<evidence type="ECO:0000256" key="5">
    <source>
        <dbReference type="ARBA" id="ARBA00022771"/>
    </source>
</evidence>
<dbReference type="GeneID" id="70251903"/>
<evidence type="ECO:0000313" key="11">
    <source>
        <dbReference type="EMBL" id="KAH8703337.1"/>
    </source>
</evidence>
<dbReference type="Pfam" id="PF20173">
    <property type="entry name" value="ZnF_RZ-type"/>
    <property type="match status" value="1"/>
</dbReference>
<dbReference type="InterPro" id="IPR041677">
    <property type="entry name" value="DNA2/NAM7_AAA_11"/>
</dbReference>
<keyword evidence="6" id="KW-0547">Nucleotide-binding</keyword>
<keyword evidence="9" id="KW-0175">Coiled coil</keyword>
<dbReference type="RefSeq" id="XP_046076355.1">
    <property type="nucleotide sequence ID" value="XM_046221616.1"/>
</dbReference>
<proteinExistence type="predicted"/>
<dbReference type="GO" id="GO:0004386">
    <property type="term" value="F:helicase activity"/>
    <property type="evidence" value="ECO:0007669"/>
    <property type="project" value="InterPro"/>
</dbReference>
<reference evidence="11" key="1">
    <citation type="submission" date="2021-12" db="EMBL/GenBank/DDBJ databases">
        <title>Convergent genome expansion in fungi linked to evolution of root-endophyte symbiosis.</title>
        <authorList>
            <consortium name="DOE Joint Genome Institute"/>
            <person name="Ke Y.-H."/>
            <person name="Bonito G."/>
            <person name="Liao H.-L."/>
            <person name="Looney B."/>
            <person name="Rojas-Flechas A."/>
            <person name="Nash J."/>
            <person name="Hameed K."/>
            <person name="Schadt C."/>
            <person name="Martin F."/>
            <person name="Crous P.W."/>
            <person name="Miettinen O."/>
            <person name="Magnuson J.K."/>
            <person name="Labbe J."/>
            <person name="Jacobson D."/>
            <person name="Doktycz M.J."/>
            <person name="Veneault-Fourrey C."/>
            <person name="Kuo A."/>
            <person name="Mondo S."/>
            <person name="Calhoun S."/>
            <person name="Riley R."/>
            <person name="Ohm R."/>
            <person name="LaButti K."/>
            <person name="Andreopoulos B."/>
            <person name="Pangilinan J."/>
            <person name="Nolan M."/>
            <person name="Tritt A."/>
            <person name="Clum A."/>
            <person name="Lipzen A."/>
            <person name="Daum C."/>
            <person name="Barry K."/>
            <person name="Grigoriev I.V."/>
            <person name="Vilgalys R."/>
        </authorList>
    </citation>
    <scope>NUCLEOTIDE SEQUENCE</scope>
    <source>
        <strain evidence="11">PMI_201</strain>
    </source>
</reference>
<dbReference type="SMART" id="SM00438">
    <property type="entry name" value="ZnF_NFX"/>
    <property type="match status" value="5"/>
</dbReference>
<keyword evidence="6" id="KW-0378">Hydrolase</keyword>
<sequence length="1601" mass="181413">MAAPSDVDFPGAFISNIRLLPTTSEILCSEGADFLPKQHHESGISRLVDSQFRLLREDTCGLIRDSVRSVLRNWQVLVHGRDWKLKRQILSHQSPTPIRLYFNVRVQQLKADPLKGMEIDMEFDQLYKLAKLSPAHREKWWRESDTLREGSSILALIDGECQDKISVVFCLVSRRVIECSDRHKKKGYPGPIPVRDLVSNATRASVVLRLADQGYEADVSNLVRLKSDKLLSRSLLLVEFPALSYKSFEGILRRLQDIHQSHARVPFARWLEPGKKHTNLRRCFTKSLTAGEIMVPPPAYIKDGMVLDFSCLPKSARKLGDIDALLKVSLPKDSRALSDQLSKFTTLNTAQADAMAAALRQEVVLIQGPPGTGKSYVGVQLAKCLLQNRDILQLGPILCVCYTNHALDQFLNELLNSGITNIIRIGHASESRLAELSLDHVKKSRSKTAFDESGRTSRVNTNASKAKLLGLSLHIDEICKSINEDGKVVGRYIRNEFPEQSQYLLNILPDQDIWELTTAERVHLYEHWKRLAFSELSEQLCDFLKQHVQEKQNHTRIYHEYDTVILNESGVIGVTTTGLANNANLLRDVNAKVLICEEAAEILESHMLTALLPSIQHLIMIGDYLQLRPRISNPRLSMGYNGNGPKYNFDQSLFERLASSKFCDLSLNSHPGQKLAESRFPISQLSHQHRMHPLISTLIRETLYPGLQDHPRTKEYSNIAGMKRRLFWLDHRNWEDTHVPDEPMQSKTNVWEARMVVTLAKHLYRQERYGSRDLAILTPYAGQLKVLKKMLEDTNLNKLRLAIIDDFQGEEATVVIVSLVRSNKRHDCGFLKSPNRINVLLSRAKEGMYIIGDAATAATAPLWQSVIELFKKGQNIGQELQLSCARHPKQTACVSNPDDFSRAAPEGGCAQTCGLRLHCGHRCTLMCHSETHHRAVRCMQLCHRMRDCGHFCNRRCNQPCGECPELVENIMLPCGHTIVTECGKIATIFKIKCQEAAVRTMAPCGHKLEVRCHENSDNLDCSHTCDTRLPCGHVCSKVCWNCRGGDHGPCNEICGRAFNTCSHACSRPCHPGSTCPPCTRPCEIRCRHNQCPKNCNEPCPPCAELCEWSCEHRDKCNLPCAVPCDIIPCNLRCTKSLSCGHQCPGVCGESCPTSDHCQICCKPEVLSRNVDLIEFKEYRNIDIDKDPLLFLSCGHFYTRSSLDGVMEMRQYYSTDDSTGKIIGPKRETWGFDSHDIPKGCPECRMSLRDVDRYNRVIKKALLNEATKRFVTWAHAERMNLLNELEQLEIEIENDRALFISKCSKPNTNNHKSTQINMILDLYKKRGTELYKKIKNFGKLVSKTEQPFGRVRDLLAYTVAKQRGILTSFNFDDSVIQTGFQLYGQSMSLRLVWAMLWDFHVVSAHEFIDPRIAYVLCKSISTRTGDILEKCLALMSSSKHSKFLVEEVQAKLYHVKFSTLSIINQQIQRQPLDLGAQILAREQAEMTLNECESLCLQYPGTLNFLRNDIQKVWSLVNGLEFYTFVTNEETRQVYDAMAEQFSGTGHWYYCRNNHPFTIGECGMPTEEARCPECGASVGGQDHVFVQGISRAFDMEHEFSRGG</sequence>
<dbReference type="Pfam" id="PF13086">
    <property type="entry name" value="AAA_11"/>
    <property type="match status" value="1"/>
</dbReference>
<dbReference type="CDD" id="cd17936">
    <property type="entry name" value="EEXXEc_NFX1"/>
    <property type="match status" value="1"/>
</dbReference>
<dbReference type="InterPro" id="IPR041679">
    <property type="entry name" value="DNA2/NAM7-like_C"/>
</dbReference>
<dbReference type="PANTHER" id="PTHR10887">
    <property type="entry name" value="DNA2/NAM7 HELICASE FAMILY"/>
    <property type="match status" value="1"/>
</dbReference>
<dbReference type="InterPro" id="IPR027417">
    <property type="entry name" value="P-loop_NTPase"/>
</dbReference>
<evidence type="ECO:0000313" key="12">
    <source>
        <dbReference type="Proteomes" id="UP001201262"/>
    </source>
</evidence>
<dbReference type="InterPro" id="IPR000967">
    <property type="entry name" value="Znf_NFX1"/>
</dbReference>
<keyword evidence="6" id="KW-0067">ATP-binding</keyword>
<name>A0AAD4Q259_9EURO</name>
<dbReference type="CDD" id="cd18808">
    <property type="entry name" value="SF1_C_Upf1"/>
    <property type="match status" value="1"/>
</dbReference>
<keyword evidence="12" id="KW-1185">Reference proteome</keyword>
<dbReference type="GO" id="GO:0008270">
    <property type="term" value="F:zinc ion binding"/>
    <property type="evidence" value="ECO:0007669"/>
    <property type="project" value="UniProtKB-KW"/>
</dbReference>
<gene>
    <name evidence="11" type="ORF">BGW36DRAFT_443478</name>
</gene>
<dbReference type="GO" id="GO:0002376">
    <property type="term" value="P:immune system process"/>
    <property type="evidence" value="ECO:0007669"/>
    <property type="project" value="UniProtKB-KW"/>
</dbReference>
<evidence type="ECO:0000256" key="6">
    <source>
        <dbReference type="ARBA" id="ARBA00022806"/>
    </source>
</evidence>
<dbReference type="Pfam" id="PF13087">
    <property type="entry name" value="AAA_12"/>
    <property type="match status" value="1"/>
</dbReference>
<organism evidence="11 12">
    <name type="scientific">Talaromyces proteolyticus</name>
    <dbReference type="NCBI Taxonomy" id="1131652"/>
    <lineage>
        <taxon>Eukaryota</taxon>
        <taxon>Fungi</taxon>
        <taxon>Dikarya</taxon>
        <taxon>Ascomycota</taxon>
        <taxon>Pezizomycotina</taxon>
        <taxon>Eurotiomycetes</taxon>
        <taxon>Eurotiomycetidae</taxon>
        <taxon>Eurotiales</taxon>
        <taxon>Trichocomaceae</taxon>
        <taxon>Talaromyces</taxon>
        <taxon>Talaromyces sect. Bacilispori</taxon>
    </lineage>
</organism>